<dbReference type="RefSeq" id="WP_354613475.1">
    <property type="nucleotide sequence ID" value="NZ_JBEXAE010000001.1"/>
</dbReference>
<evidence type="ECO:0000256" key="1">
    <source>
        <dbReference type="RuleBase" id="RU004508"/>
    </source>
</evidence>
<comment type="similarity">
    <text evidence="1">Belongs to the DegT/DnrJ/EryC1 family.</text>
</comment>
<dbReference type="InterPro" id="IPR015421">
    <property type="entry name" value="PyrdxlP-dep_Trfase_major"/>
</dbReference>
<evidence type="ECO:0000313" key="3">
    <source>
        <dbReference type="Proteomes" id="UP001549799"/>
    </source>
</evidence>
<dbReference type="EMBL" id="JBEXAE010000001">
    <property type="protein sequence ID" value="MET6989105.1"/>
    <property type="molecule type" value="Genomic_DNA"/>
</dbReference>
<gene>
    <name evidence="2" type="ORF">ABXZ36_00420</name>
</gene>
<dbReference type="PANTHER" id="PTHR30244:SF42">
    <property type="entry name" value="UDP-2-ACETAMIDO-2-DEOXY-3-OXO-D-GLUCURONATE AMINOTRANSFERASE"/>
    <property type="match status" value="1"/>
</dbReference>
<accession>A0ABV2SQT3</accession>
<dbReference type="Pfam" id="PF01041">
    <property type="entry name" value="DegT_DnrJ_EryC1"/>
    <property type="match status" value="1"/>
</dbReference>
<evidence type="ECO:0000313" key="2">
    <source>
        <dbReference type="EMBL" id="MET6989105.1"/>
    </source>
</evidence>
<dbReference type="SUPFAM" id="SSF53383">
    <property type="entry name" value="PLP-dependent transferases"/>
    <property type="match status" value="1"/>
</dbReference>
<dbReference type="GO" id="GO:0008483">
    <property type="term" value="F:transaminase activity"/>
    <property type="evidence" value="ECO:0007669"/>
    <property type="project" value="UniProtKB-KW"/>
</dbReference>
<dbReference type="InterPro" id="IPR015424">
    <property type="entry name" value="PyrdxlP-dep_Trfase"/>
</dbReference>
<reference evidence="2 3" key="1">
    <citation type="submission" date="2024-07" db="EMBL/GenBank/DDBJ databases">
        <title>The genome sequence of type strain Sediminicola arcticus GDMCC 1.2805.</title>
        <authorList>
            <person name="Liu Y."/>
        </authorList>
    </citation>
    <scope>NUCLEOTIDE SEQUENCE [LARGE SCALE GENOMIC DNA]</scope>
    <source>
        <strain evidence="2 3">GDMCC 1.2805</strain>
    </source>
</reference>
<dbReference type="CDD" id="cd00616">
    <property type="entry name" value="AHBA_syn"/>
    <property type="match status" value="1"/>
</dbReference>
<proteinExistence type="inferred from homology"/>
<dbReference type="Proteomes" id="UP001549799">
    <property type="component" value="Unassembled WGS sequence"/>
</dbReference>
<dbReference type="Gene3D" id="3.40.640.10">
    <property type="entry name" value="Type I PLP-dependent aspartate aminotransferase-like (Major domain)"/>
    <property type="match status" value="1"/>
</dbReference>
<organism evidence="2 3">
    <name type="scientific">Sediminicola arcticus</name>
    <dbReference type="NCBI Taxonomy" id="1574308"/>
    <lineage>
        <taxon>Bacteria</taxon>
        <taxon>Pseudomonadati</taxon>
        <taxon>Bacteroidota</taxon>
        <taxon>Flavobacteriia</taxon>
        <taxon>Flavobacteriales</taxon>
        <taxon>Flavobacteriaceae</taxon>
        <taxon>Sediminicola</taxon>
    </lineage>
</organism>
<dbReference type="EC" id="2.6.1.-" evidence="2"/>
<comment type="caution">
    <text evidence="2">The sequence shown here is derived from an EMBL/GenBank/DDBJ whole genome shotgun (WGS) entry which is preliminary data.</text>
</comment>
<name>A0ABV2SQT3_9FLAO</name>
<dbReference type="Gene3D" id="3.90.1150.10">
    <property type="entry name" value="Aspartate Aminotransferase, domain 1"/>
    <property type="match status" value="1"/>
</dbReference>
<keyword evidence="2" id="KW-0032">Aminotransferase</keyword>
<dbReference type="InterPro" id="IPR000653">
    <property type="entry name" value="DegT/StrS_aminotransferase"/>
</dbReference>
<dbReference type="PIRSF" id="PIRSF000390">
    <property type="entry name" value="PLP_StrS"/>
    <property type="match status" value="1"/>
</dbReference>
<keyword evidence="3" id="KW-1185">Reference proteome</keyword>
<keyword evidence="2" id="KW-0808">Transferase</keyword>
<protein>
    <submittedName>
        <fullName evidence="2">DegT/DnrJ/EryC1/StrS family aminotransferase</fullName>
        <ecNumber evidence="2">2.6.1.-</ecNumber>
    </submittedName>
</protein>
<dbReference type="InterPro" id="IPR015422">
    <property type="entry name" value="PyrdxlP-dep_Trfase_small"/>
</dbReference>
<sequence length="384" mass="42542">MKKIQMVDLNGQYQSIKEEINSSISQILETTAFINGPEVHAFQKELETYLGVKHVIPCANGTDALQIAMMGLGLEQGDEVITADFTFAATVEVISLLKLTPVLVDVDPDTFNIDPVAVEKAITSKTKAIVPVHLFGQSANMDVIMAIAKRHNLFVIEDNAQAIGATHTSADGKKVKAGAIGHVAATSFFPSKNLGCYGDGGAIFTNDDELAHTLRGIVNHGMYERYHHDVVGVNSRLDSIQAAVLRAKLPNLDTYNDKRRNAARKYSKAFQGQKNIRVPKTVNGCEGICDTCDCNVFHQYTLRIMNGQRDALVQYLSEKGIPCGVYYPIPLHRQKAYLDERYKEADFPVTNQLVKEVISLPMHTELEDEQINFITQTIIKFINE</sequence>
<keyword evidence="1" id="KW-0663">Pyridoxal phosphate</keyword>
<dbReference type="PANTHER" id="PTHR30244">
    <property type="entry name" value="TRANSAMINASE"/>
    <property type="match status" value="1"/>
</dbReference>